<dbReference type="InterPro" id="IPR011991">
    <property type="entry name" value="ArsR-like_HTH"/>
</dbReference>
<name>A0A1I6TP92_9EURY</name>
<dbReference type="SUPFAM" id="SSF46785">
    <property type="entry name" value="Winged helix' DNA-binding domain"/>
    <property type="match status" value="1"/>
</dbReference>
<dbReference type="AlphaFoldDB" id="A0A1I6TP92"/>
<dbReference type="InterPro" id="IPR005471">
    <property type="entry name" value="Tscrpt_reg_IclR_N"/>
</dbReference>
<dbReference type="Gene3D" id="3.30.450.40">
    <property type="match status" value="1"/>
</dbReference>
<protein>
    <submittedName>
        <fullName evidence="6">DNA-binding transcriptional regulator, IclR family</fullName>
    </submittedName>
</protein>
<dbReference type="Gene3D" id="1.10.10.10">
    <property type="entry name" value="Winged helix-like DNA-binding domain superfamily/Winged helix DNA-binding domain"/>
    <property type="match status" value="1"/>
</dbReference>
<dbReference type="InterPro" id="IPR036388">
    <property type="entry name" value="WH-like_DNA-bd_sf"/>
</dbReference>
<evidence type="ECO:0000259" key="4">
    <source>
        <dbReference type="PROSITE" id="PS51077"/>
    </source>
</evidence>
<dbReference type="SUPFAM" id="SSF55781">
    <property type="entry name" value="GAF domain-like"/>
    <property type="match status" value="1"/>
</dbReference>
<dbReference type="EMBL" id="FOZS01000003">
    <property type="protein sequence ID" value="SFS90974.1"/>
    <property type="molecule type" value="Genomic_DNA"/>
</dbReference>
<sequence>MTKPNNGGIQAIERTFTIVEALNELDGAGVSELARHVDLPKSTVHNHLNTLEAAEYIVRRGDEYRTGLKFLQTGEIARNQHKLYQVARSEVDKLAEKTGDISGLMTEEHGRGVFIYRGRGSEAARIDTHIGDRIPLHCTALGKVIMAFLPDERVEEIIDRHGLAAITHNTITDRDRLLEELEVARERKIAFDDEERLNGLRSVAAPILDGSNTVIGAISVAGPTHRMQGERFREELPDQALGVANIIELNIQHS</sequence>
<dbReference type="Pfam" id="PF09339">
    <property type="entry name" value="HTH_IclR"/>
    <property type="match status" value="1"/>
</dbReference>
<evidence type="ECO:0000256" key="2">
    <source>
        <dbReference type="ARBA" id="ARBA00023125"/>
    </source>
</evidence>
<dbReference type="PROSITE" id="PS51077">
    <property type="entry name" value="HTH_ICLR"/>
    <property type="match status" value="1"/>
</dbReference>
<dbReference type="PROSITE" id="PS51078">
    <property type="entry name" value="ICLR_ED"/>
    <property type="match status" value="1"/>
</dbReference>
<dbReference type="InterPro" id="IPR036390">
    <property type="entry name" value="WH_DNA-bd_sf"/>
</dbReference>
<dbReference type="PANTHER" id="PTHR30136">
    <property type="entry name" value="HELIX-TURN-HELIX TRANSCRIPTIONAL REGULATOR, ICLR FAMILY"/>
    <property type="match status" value="1"/>
</dbReference>
<dbReference type="Pfam" id="PF01614">
    <property type="entry name" value="IclR_C"/>
    <property type="match status" value="1"/>
</dbReference>
<dbReference type="GO" id="GO:0045892">
    <property type="term" value="P:negative regulation of DNA-templated transcription"/>
    <property type="evidence" value="ECO:0007669"/>
    <property type="project" value="TreeGrafter"/>
</dbReference>
<dbReference type="SMART" id="SM00346">
    <property type="entry name" value="HTH_ICLR"/>
    <property type="match status" value="1"/>
</dbReference>
<keyword evidence="7" id="KW-1185">Reference proteome</keyword>
<keyword evidence="2 6" id="KW-0238">DNA-binding</keyword>
<evidence type="ECO:0000256" key="3">
    <source>
        <dbReference type="ARBA" id="ARBA00023163"/>
    </source>
</evidence>
<keyword evidence="1" id="KW-0805">Transcription regulation</keyword>
<dbReference type="InterPro" id="IPR029016">
    <property type="entry name" value="GAF-like_dom_sf"/>
</dbReference>
<reference evidence="7" key="1">
    <citation type="submission" date="2016-10" db="EMBL/GenBank/DDBJ databases">
        <authorList>
            <person name="Varghese N."/>
            <person name="Submissions S."/>
        </authorList>
    </citation>
    <scope>NUCLEOTIDE SEQUENCE [LARGE SCALE GENOMIC DNA]</scope>
    <source>
        <strain evidence="7">DSM 22427</strain>
    </source>
</reference>
<dbReference type="InterPro" id="IPR001845">
    <property type="entry name" value="HTH_ArsR_DNA-bd_dom"/>
</dbReference>
<proteinExistence type="predicted"/>
<accession>A0A1I6TP92</accession>
<organism evidence="6 7">
    <name type="scientific">Halostagnicola kamekurae</name>
    <dbReference type="NCBI Taxonomy" id="619731"/>
    <lineage>
        <taxon>Archaea</taxon>
        <taxon>Methanobacteriati</taxon>
        <taxon>Methanobacteriota</taxon>
        <taxon>Stenosarchaea group</taxon>
        <taxon>Halobacteria</taxon>
        <taxon>Halobacteriales</taxon>
        <taxon>Natrialbaceae</taxon>
        <taxon>Halostagnicola</taxon>
    </lineage>
</organism>
<dbReference type="InterPro" id="IPR050707">
    <property type="entry name" value="HTH_MetabolicPath_Reg"/>
</dbReference>
<dbReference type="PANTHER" id="PTHR30136:SF35">
    <property type="entry name" value="HTH-TYPE TRANSCRIPTIONAL REGULATOR RV1719"/>
    <property type="match status" value="1"/>
</dbReference>
<dbReference type="CDD" id="cd00090">
    <property type="entry name" value="HTH_ARSR"/>
    <property type="match status" value="1"/>
</dbReference>
<feature type="domain" description="HTH iclR-type" evidence="4">
    <location>
        <begin position="9"/>
        <end position="68"/>
    </location>
</feature>
<evidence type="ECO:0000259" key="5">
    <source>
        <dbReference type="PROSITE" id="PS51078"/>
    </source>
</evidence>
<feature type="domain" description="IclR-ED" evidence="5">
    <location>
        <begin position="69"/>
        <end position="253"/>
    </location>
</feature>
<gene>
    <name evidence="6" type="ORF">SAMN04488556_3282</name>
</gene>
<dbReference type="Proteomes" id="UP000199199">
    <property type="component" value="Unassembled WGS sequence"/>
</dbReference>
<dbReference type="RefSeq" id="WP_092906060.1">
    <property type="nucleotide sequence ID" value="NZ_FOZS01000003.1"/>
</dbReference>
<evidence type="ECO:0000256" key="1">
    <source>
        <dbReference type="ARBA" id="ARBA00023015"/>
    </source>
</evidence>
<dbReference type="GO" id="GO:0003700">
    <property type="term" value="F:DNA-binding transcription factor activity"/>
    <property type="evidence" value="ECO:0007669"/>
    <property type="project" value="InterPro"/>
</dbReference>
<evidence type="ECO:0000313" key="7">
    <source>
        <dbReference type="Proteomes" id="UP000199199"/>
    </source>
</evidence>
<dbReference type="SMART" id="SM00418">
    <property type="entry name" value="HTH_ARSR"/>
    <property type="match status" value="1"/>
</dbReference>
<keyword evidence="3" id="KW-0804">Transcription</keyword>
<evidence type="ECO:0000313" key="6">
    <source>
        <dbReference type="EMBL" id="SFS90974.1"/>
    </source>
</evidence>
<dbReference type="InterPro" id="IPR014757">
    <property type="entry name" value="Tscrpt_reg_IclR_C"/>
</dbReference>
<dbReference type="GO" id="GO:0003677">
    <property type="term" value="F:DNA binding"/>
    <property type="evidence" value="ECO:0007669"/>
    <property type="project" value="UniProtKB-KW"/>
</dbReference>
<dbReference type="OrthoDB" id="14763at2157"/>